<dbReference type="GO" id="GO:0002949">
    <property type="term" value="P:tRNA threonylcarbamoyladenosine modification"/>
    <property type="evidence" value="ECO:0007669"/>
    <property type="project" value="InterPro"/>
</dbReference>
<dbReference type="RefSeq" id="WP_114563225.1">
    <property type="nucleotide sequence ID" value="NZ_CP031124.1"/>
</dbReference>
<dbReference type="AlphaFoldDB" id="A0A345DCM4"/>
<accession>A0A345DCM4</accession>
<dbReference type="Gene3D" id="3.30.420.40">
    <property type="match status" value="2"/>
</dbReference>
<dbReference type="Proteomes" id="UP000252182">
    <property type="component" value="Chromosome"/>
</dbReference>
<dbReference type="KEGG" id="hyf:DTO96_101853"/>
<dbReference type="OrthoDB" id="9809995at2"/>
<sequence length="248" mass="26312">MSATLLAVDTSSAYCSVALSHQGVSSSEHLMTEQSHSENVLPMVRRLLEARGMTVQDVDAFVVGIGPGGFTGVRLGVAVVQGLAYATGKPVIALPSLLALAQAAFESQPVEMTVLVANDARMNQVYWAAYHFDVAGAYSTIQAPSLGVLDDVIAFTELQEVAVRQTMQLAGNAWTIFEAFKAWSLAHEADGVRMAAMNHDAPNALYLLPAAQRSFAASGGVPPHDVSPLYVRDKIAQTIAEREAAKAI</sequence>
<dbReference type="EMBL" id="CP031124">
    <property type="protein sequence ID" value="AXF86112.1"/>
    <property type="molecule type" value="Genomic_DNA"/>
</dbReference>
<dbReference type="SUPFAM" id="SSF53067">
    <property type="entry name" value="Actin-like ATPase domain"/>
    <property type="match status" value="2"/>
</dbReference>
<evidence type="ECO:0000313" key="3">
    <source>
        <dbReference type="Proteomes" id="UP000252182"/>
    </source>
</evidence>
<dbReference type="InterPro" id="IPR022496">
    <property type="entry name" value="T6A_TsaB"/>
</dbReference>
<feature type="domain" description="Gcp-like" evidence="1">
    <location>
        <begin position="32"/>
        <end position="236"/>
    </location>
</feature>
<organism evidence="2 3">
    <name type="scientific">Ephemeroptericola cinctiostellae</name>
    <dbReference type="NCBI Taxonomy" id="2268024"/>
    <lineage>
        <taxon>Bacteria</taxon>
        <taxon>Pseudomonadati</taxon>
        <taxon>Pseudomonadota</taxon>
        <taxon>Betaproteobacteria</taxon>
        <taxon>Burkholderiales</taxon>
        <taxon>Burkholderiaceae</taxon>
        <taxon>Ephemeroptericola</taxon>
    </lineage>
</organism>
<protein>
    <submittedName>
        <fullName evidence="2">tRNA threonylcarbamoyladenosine biosynthesis protein TsaB</fullName>
    </submittedName>
</protein>
<dbReference type="InterPro" id="IPR043129">
    <property type="entry name" value="ATPase_NBD"/>
</dbReference>
<dbReference type="PANTHER" id="PTHR11735:SF11">
    <property type="entry name" value="TRNA THREONYLCARBAMOYLADENOSINE BIOSYNTHESIS PROTEIN TSAB"/>
    <property type="match status" value="1"/>
</dbReference>
<gene>
    <name evidence="2" type="primary">tsaB</name>
    <name evidence="2" type="ORF">DTO96_101853</name>
</gene>
<reference evidence="3" key="1">
    <citation type="submission" date="2018-07" db="EMBL/GenBank/DDBJ databases">
        <authorList>
            <person name="Kim H."/>
        </authorList>
    </citation>
    <scope>NUCLEOTIDE SEQUENCE [LARGE SCALE GENOMIC DNA]</scope>
    <source>
        <strain evidence="3">F02</strain>
    </source>
</reference>
<proteinExistence type="predicted"/>
<evidence type="ECO:0000259" key="1">
    <source>
        <dbReference type="Pfam" id="PF00814"/>
    </source>
</evidence>
<dbReference type="InterPro" id="IPR000905">
    <property type="entry name" value="Gcp-like_dom"/>
</dbReference>
<dbReference type="GO" id="GO:0005829">
    <property type="term" value="C:cytosol"/>
    <property type="evidence" value="ECO:0007669"/>
    <property type="project" value="TreeGrafter"/>
</dbReference>
<dbReference type="Pfam" id="PF00814">
    <property type="entry name" value="TsaD"/>
    <property type="match status" value="1"/>
</dbReference>
<dbReference type="NCBIfam" id="TIGR03725">
    <property type="entry name" value="T6A_YeaZ"/>
    <property type="match status" value="1"/>
</dbReference>
<evidence type="ECO:0000313" key="2">
    <source>
        <dbReference type="EMBL" id="AXF86112.1"/>
    </source>
</evidence>
<dbReference type="PANTHER" id="PTHR11735">
    <property type="entry name" value="TRNA N6-ADENOSINE THREONYLCARBAMOYLTRANSFERASE"/>
    <property type="match status" value="1"/>
</dbReference>
<dbReference type="CDD" id="cd24032">
    <property type="entry name" value="ASKHA_NBD_TsaB"/>
    <property type="match status" value="1"/>
</dbReference>
<name>A0A345DCM4_9BURK</name>
<keyword evidence="3" id="KW-1185">Reference proteome</keyword>